<dbReference type="InterPro" id="IPR036388">
    <property type="entry name" value="WH-like_DNA-bd_sf"/>
</dbReference>
<evidence type="ECO:0000313" key="1">
    <source>
        <dbReference type="EMBL" id="RUT10764.1"/>
    </source>
</evidence>
<sequence>MTTTESYSTKQEILAYLLKQGQATAQQLAKALSISRQATQRHLKNLQNEQLIEYQPMPVGMGRPGSDMEVVVKLKSCLTLHCSHE</sequence>
<dbReference type="InterPro" id="IPR011991">
    <property type="entry name" value="ArsR-like_HTH"/>
</dbReference>
<proteinExistence type="predicted"/>
<dbReference type="Pfam" id="PF13412">
    <property type="entry name" value="HTH_24"/>
    <property type="match status" value="1"/>
</dbReference>
<accession>A0AB37UHM3</accession>
<name>A0AB37UHM3_9CYAN</name>
<dbReference type="PANTHER" id="PTHR38600">
    <property type="entry name" value="TRANSCRIPTIONAL REGULATORY PROTEIN"/>
    <property type="match status" value="1"/>
</dbReference>
<dbReference type="EMBL" id="RSCK01000036">
    <property type="protein sequence ID" value="RUT10764.1"/>
    <property type="molecule type" value="Genomic_DNA"/>
</dbReference>
<dbReference type="Gene3D" id="1.10.10.10">
    <property type="entry name" value="Winged helix-like DNA-binding domain superfamily/Winged helix DNA-binding domain"/>
    <property type="match status" value="1"/>
</dbReference>
<dbReference type="RefSeq" id="WP_241994277.1">
    <property type="nucleotide sequence ID" value="NZ_JAVKZF010000001.1"/>
</dbReference>
<gene>
    <name evidence="1" type="ORF">DSM107010_38820</name>
</gene>
<dbReference type="InterPro" id="IPR036390">
    <property type="entry name" value="WH_DNA-bd_sf"/>
</dbReference>
<organism evidence="1 2">
    <name type="scientific">Chroococcidiopsis cubana SAG 39.79</name>
    <dbReference type="NCBI Taxonomy" id="388085"/>
    <lineage>
        <taxon>Bacteria</taxon>
        <taxon>Bacillati</taxon>
        <taxon>Cyanobacteriota</taxon>
        <taxon>Cyanophyceae</taxon>
        <taxon>Chroococcidiopsidales</taxon>
        <taxon>Chroococcidiopsidaceae</taxon>
        <taxon>Chroococcidiopsis</taxon>
    </lineage>
</organism>
<dbReference type="Proteomes" id="UP000282574">
    <property type="component" value="Unassembled WGS sequence"/>
</dbReference>
<dbReference type="CDD" id="cd00090">
    <property type="entry name" value="HTH_ARSR"/>
    <property type="match status" value="1"/>
</dbReference>
<dbReference type="PANTHER" id="PTHR38600:SF2">
    <property type="entry name" value="SLL0088 PROTEIN"/>
    <property type="match status" value="1"/>
</dbReference>
<dbReference type="SUPFAM" id="SSF46785">
    <property type="entry name" value="Winged helix' DNA-binding domain"/>
    <property type="match status" value="1"/>
</dbReference>
<protein>
    <submittedName>
        <fullName evidence="1">Uncharacterized protein</fullName>
    </submittedName>
</protein>
<comment type="caution">
    <text evidence="1">The sequence shown here is derived from an EMBL/GenBank/DDBJ whole genome shotgun (WGS) entry which is preliminary data.</text>
</comment>
<evidence type="ECO:0000313" key="2">
    <source>
        <dbReference type="Proteomes" id="UP000282574"/>
    </source>
</evidence>
<reference evidence="1 2" key="1">
    <citation type="journal article" date="2019" name="Genome Biol. Evol.">
        <title>Day and night: Metabolic profiles and evolutionary relationships of six axenic non-marine cyanobacteria.</title>
        <authorList>
            <person name="Will S.E."/>
            <person name="Henke P."/>
            <person name="Boedeker C."/>
            <person name="Huang S."/>
            <person name="Brinkmann H."/>
            <person name="Rohde M."/>
            <person name="Jarek M."/>
            <person name="Friedl T."/>
            <person name="Seufert S."/>
            <person name="Schumacher M."/>
            <person name="Overmann J."/>
            <person name="Neumann-Schaal M."/>
            <person name="Petersen J."/>
        </authorList>
    </citation>
    <scope>NUCLEOTIDE SEQUENCE [LARGE SCALE GENOMIC DNA]</scope>
    <source>
        <strain evidence="1 2">SAG 39.79</strain>
    </source>
</reference>
<dbReference type="AlphaFoldDB" id="A0AB37UHM3"/>
<keyword evidence="2" id="KW-1185">Reference proteome</keyword>